<proteinExistence type="predicted"/>
<comment type="caution">
    <text evidence="1">The sequence shown here is derived from an EMBL/GenBank/DDBJ whole genome shotgun (WGS) entry which is preliminary data.</text>
</comment>
<dbReference type="AlphaFoldDB" id="A0AAE0RJB5"/>
<sequence>MAASNPSSWSSSFIVWAEYAHNTLRCSGTERHGGEEDPPPNDLKTYMPKAHLHDSCPVSCLSDYRPVAPIIIKCFKSLVVMHIKTQLPPAVDPLQFVYHPNRSTDNAIAMTLQLALTQDRKDPYIRMLFIDISSTFKTIIPQHLIEKLGQNTSLCNWILNFLTGRP</sequence>
<evidence type="ECO:0008006" key="3">
    <source>
        <dbReference type="Google" id="ProtNLM"/>
    </source>
</evidence>
<dbReference type="Proteomes" id="UP001274896">
    <property type="component" value="Unassembled WGS sequence"/>
</dbReference>
<dbReference type="EMBL" id="JAUCMX010000001">
    <property type="protein sequence ID" value="KAK3557191.1"/>
    <property type="molecule type" value="Genomic_DNA"/>
</dbReference>
<evidence type="ECO:0000313" key="1">
    <source>
        <dbReference type="EMBL" id="KAK3557191.1"/>
    </source>
</evidence>
<dbReference type="PANTHER" id="PTHR47510">
    <property type="entry name" value="REVERSE TRANSCRIPTASE DOMAIN-CONTAINING PROTEIN"/>
    <property type="match status" value="1"/>
</dbReference>
<gene>
    <name evidence="1" type="ORF">QTP70_024680</name>
</gene>
<organism evidence="1 2">
    <name type="scientific">Hemibagrus guttatus</name>
    <dbReference type="NCBI Taxonomy" id="175788"/>
    <lineage>
        <taxon>Eukaryota</taxon>
        <taxon>Metazoa</taxon>
        <taxon>Chordata</taxon>
        <taxon>Craniata</taxon>
        <taxon>Vertebrata</taxon>
        <taxon>Euteleostomi</taxon>
        <taxon>Actinopterygii</taxon>
        <taxon>Neopterygii</taxon>
        <taxon>Teleostei</taxon>
        <taxon>Ostariophysi</taxon>
        <taxon>Siluriformes</taxon>
        <taxon>Bagridae</taxon>
        <taxon>Hemibagrus</taxon>
    </lineage>
</organism>
<accession>A0AAE0RJB5</accession>
<dbReference type="PANTHER" id="PTHR47510:SF3">
    <property type="entry name" value="ENDO_EXONUCLEASE_PHOSPHATASE DOMAIN-CONTAINING PROTEIN"/>
    <property type="match status" value="1"/>
</dbReference>
<protein>
    <recommendedName>
        <fullName evidence="3">Reverse transcriptase domain-containing protein</fullName>
    </recommendedName>
</protein>
<keyword evidence="2" id="KW-1185">Reference proteome</keyword>
<reference evidence="1" key="1">
    <citation type="submission" date="2023-06" db="EMBL/GenBank/DDBJ databases">
        <title>Male Hemibagrus guttatus genome.</title>
        <authorList>
            <person name="Bian C."/>
        </authorList>
    </citation>
    <scope>NUCLEOTIDE SEQUENCE</scope>
    <source>
        <strain evidence="1">Male_cb2023</strain>
        <tissue evidence="1">Muscle</tissue>
    </source>
</reference>
<name>A0AAE0RJB5_9TELE</name>
<evidence type="ECO:0000313" key="2">
    <source>
        <dbReference type="Proteomes" id="UP001274896"/>
    </source>
</evidence>